<dbReference type="SUPFAM" id="SSF140500">
    <property type="entry name" value="BAS1536-like"/>
    <property type="match status" value="1"/>
</dbReference>
<protein>
    <submittedName>
        <fullName evidence="1">Aspartyl-phosphate phosphatase Spo0E family protein</fullName>
    </submittedName>
</protein>
<dbReference type="Gene3D" id="4.10.280.10">
    <property type="entry name" value="Helix-loop-helix DNA-binding domain"/>
    <property type="match status" value="1"/>
</dbReference>
<evidence type="ECO:0000313" key="1">
    <source>
        <dbReference type="EMBL" id="MCU6796777.1"/>
    </source>
</evidence>
<keyword evidence="2" id="KW-1185">Reference proteome</keyword>
<dbReference type="InterPro" id="IPR036638">
    <property type="entry name" value="HLH_DNA-bd_sf"/>
</dbReference>
<name>A0ABT2UQF9_9BACL</name>
<gene>
    <name evidence="1" type="ORF">OB236_32090</name>
</gene>
<evidence type="ECO:0000313" key="2">
    <source>
        <dbReference type="Proteomes" id="UP001652445"/>
    </source>
</evidence>
<accession>A0ABT2UQF9</accession>
<dbReference type="EMBL" id="JAOQIO010000107">
    <property type="protein sequence ID" value="MCU6796777.1"/>
    <property type="molecule type" value="Genomic_DNA"/>
</dbReference>
<proteinExistence type="predicted"/>
<dbReference type="Proteomes" id="UP001652445">
    <property type="component" value="Unassembled WGS sequence"/>
</dbReference>
<dbReference type="InterPro" id="IPR018540">
    <property type="entry name" value="Spo0E-like"/>
</dbReference>
<dbReference type="InterPro" id="IPR037208">
    <property type="entry name" value="Spo0E-like_sf"/>
</dbReference>
<sequence length="59" mass="6925">MGISIEIERIRAQMIKLVEEHGFMHPIVQQCSGQLDLLLLSYYQLDKQLKLKGLEEYAY</sequence>
<organism evidence="1 2">
    <name type="scientific">Paenibacillus baimaensis</name>
    <dbReference type="NCBI Taxonomy" id="2982185"/>
    <lineage>
        <taxon>Bacteria</taxon>
        <taxon>Bacillati</taxon>
        <taxon>Bacillota</taxon>
        <taxon>Bacilli</taxon>
        <taxon>Bacillales</taxon>
        <taxon>Paenibacillaceae</taxon>
        <taxon>Paenibacillus</taxon>
    </lineage>
</organism>
<reference evidence="1 2" key="1">
    <citation type="submission" date="2022-09" db="EMBL/GenBank/DDBJ databases">
        <authorList>
            <person name="Han X.L."/>
            <person name="Wang Q."/>
            <person name="Lu T."/>
        </authorList>
    </citation>
    <scope>NUCLEOTIDE SEQUENCE [LARGE SCALE GENOMIC DNA]</scope>
    <source>
        <strain evidence="1 2">WQ 127069</strain>
    </source>
</reference>
<dbReference type="Pfam" id="PF09388">
    <property type="entry name" value="SpoOE-like"/>
    <property type="match status" value="1"/>
</dbReference>
<comment type="caution">
    <text evidence="1">The sequence shown here is derived from an EMBL/GenBank/DDBJ whole genome shotgun (WGS) entry which is preliminary data.</text>
</comment>